<protein>
    <submittedName>
        <fullName evidence="2 4">Uncharacterized protein</fullName>
    </submittedName>
</protein>
<sequence length="46" mass="5496">MLTKILAGVKFHCRDRSKPINDYFLYGRFMILYIFSSSNDFFVILN</sequence>
<organism evidence="4">
    <name type="scientific">Brugia timori</name>
    <dbReference type="NCBI Taxonomy" id="42155"/>
    <lineage>
        <taxon>Eukaryota</taxon>
        <taxon>Metazoa</taxon>
        <taxon>Ecdysozoa</taxon>
        <taxon>Nematoda</taxon>
        <taxon>Chromadorea</taxon>
        <taxon>Rhabditida</taxon>
        <taxon>Spirurina</taxon>
        <taxon>Spiruromorpha</taxon>
        <taxon>Filarioidea</taxon>
        <taxon>Onchocercidae</taxon>
        <taxon>Brugia</taxon>
    </lineage>
</organism>
<evidence type="ECO:0000256" key="1">
    <source>
        <dbReference type="SAM" id="Phobius"/>
    </source>
</evidence>
<reference evidence="2 3" key="2">
    <citation type="submission" date="2018-11" db="EMBL/GenBank/DDBJ databases">
        <authorList>
            <consortium name="Pathogen Informatics"/>
        </authorList>
    </citation>
    <scope>NUCLEOTIDE SEQUENCE [LARGE SCALE GENOMIC DNA]</scope>
</reference>
<keyword evidence="1" id="KW-0472">Membrane</keyword>
<evidence type="ECO:0000313" key="2">
    <source>
        <dbReference type="EMBL" id="VDO49958.1"/>
    </source>
</evidence>
<dbReference type="AlphaFoldDB" id="A0A0R3R965"/>
<keyword evidence="1" id="KW-1133">Transmembrane helix</keyword>
<reference evidence="4" key="1">
    <citation type="submission" date="2017-02" db="UniProtKB">
        <authorList>
            <consortium name="WormBaseParasite"/>
        </authorList>
    </citation>
    <scope>IDENTIFICATION</scope>
</reference>
<dbReference type="WBParaSite" id="BTMF_0001657501-mRNA-1">
    <property type="protein sequence ID" value="BTMF_0001657501-mRNA-1"/>
    <property type="gene ID" value="BTMF_0001657501"/>
</dbReference>
<evidence type="ECO:0000313" key="4">
    <source>
        <dbReference type="WBParaSite" id="BTMF_0001657501-mRNA-1"/>
    </source>
</evidence>
<feature type="transmembrane region" description="Helical" evidence="1">
    <location>
        <begin position="23"/>
        <end position="45"/>
    </location>
</feature>
<evidence type="ECO:0000313" key="3">
    <source>
        <dbReference type="Proteomes" id="UP000280834"/>
    </source>
</evidence>
<proteinExistence type="predicted"/>
<gene>
    <name evidence="2" type="ORF">BTMF_LOCUS14551</name>
</gene>
<dbReference type="EMBL" id="UZAG01021313">
    <property type="protein sequence ID" value="VDO49958.1"/>
    <property type="molecule type" value="Genomic_DNA"/>
</dbReference>
<keyword evidence="3" id="KW-1185">Reference proteome</keyword>
<accession>A0A0R3R965</accession>
<keyword evidence="1" id="KW-0812">Transmembrane</keyword>
<dbReference type="Proteomes" id="UP000280834">
    <property type="component" value="Unassembled WGS sequence"/>
</dbReference>
<name>A0A0R3R965_9BILA</name>